<feature type="transmembrane region" description="Helical" evidence="9">
    <location>
        <begin position="24"/>
        <end position="44"/>
    </location>
</feature>
<keyword evidence="2" id="KW-1003">Cell membrane</keyword>
<dbReference type="PANTHER" id="PTHR38035">
    <property type="entry name" value="UPF0070 PROTEIN YFGM"/>
    <property type="match status" value="1"/>
</dbReference>
<evidence type="ECO:0000313" key="11">
    <source>
        <dbReference type="EMBL" id="TAA21845.1"/>
    </source>
</evidence>
<evidence type="ECO:0000256" key="8">
    <source>
        <dbReference type="ARBA" id="ARBA00024235"/>
    </source>
</evidence>
<dbReference type="InterPro" id="IPR026039">
    <property type="entry name" value="YfgM"/>
</dbReference>
<dbReference type="EMBL" id="SHMC01000007">
    <property type="protein sequence ID" value="TAA21845.1"/>
    <property type="molecule type" value="Genomic_DNA"/>
</dbReference>
<sequence length="213" mass="22647">MAIDDLLDEHEQSERVRNWLKNNGAGIIGGIALGLALIFGWKWYGQHRAQQSQAGYASYTDAVKAIGGADLKAAQDKVAALQKRDGDAIYTQLALLQLAQAQVKAKQNDAALATLKAVKADSPVKPYADLHAARLLNAVGKQDEAIKLLAPYDSASALEARGDALVLAGKRDQARDTYLKALTSLDVASPQRQMVEIKLTNAGGTLPGSAESI</sequence>
<proteinExistence type="inferred from homology"/>
<dbReference type="AlphaFoldDB" id="A0A4Q8L6I0"/>
<gene>
    <name evidence="11" type="ORF">EA660_15940</name>
</gene>
<evidence type="ECO:0000256" key="1">
    <source>
        <dbReference type="ARBA" id="ARBA00004401"/>
    </source>
</evidence>
<evidence type="ECO:0000256" key="6">
    <source>
        <dbReference type="ARBA" id="ARBA00023186"/>
    </source>
</evidence>
<evidence type="ECO:0000256" key="2">
    <source>
        <dbReference type="ARBA" id="ARBA00022475"/>
    </source>
</evidence>
<dbReference type="Proteomes" id="UP000292627">
    <property type="component" value="Unassembled WGS sequence"/>
</dbReference>
<keyword evidence="6" id="KW-0143">Chaperone</keyword>
<dbReference type="InterPro" id="IPR011990">
    <property type="entry name" value="TPR-like_helical_dom_sf"/>
</dbReference>
<dbReference type="PANTHER" id="PTHR38035:SF1">
    <property type="entry name" value="ANCILLARY SECYEG TRANSLOCON SUBUNIT"/>
    <property type="match status" value="1"/>
</dbReference>
<dbReference type="Pfam" id="PF09976">
    <property type="entry name" value="TPR_21"/>
    <property type="match status" value="1"/>
</dbReference>
<dbReference type="GO" id="GO:0044877">
    <property type="term" value="F:protein-containing complex binding"/>
    <property type="evidence" value="ECO:0007669"/>
    <property type="project" value="InterPro"/>
</dbReference>
<feature type="domain" description="Ancillary SecYEG translocon subunit/Cell division coordinator CpoB TPR" evidence="10">
    <location>
        <begin position="17"/>
        <end position="202"/>
    </location>
</feature>
<keyword evidence="4 9" id="KW-1133">Transmembrane helix</keyword>
<comment type="caution">
    <text evidence="11">The sequence shown here is derived from an EMBL/GenBank/DDBJ whole genome shotgun (WGS) entry which is preliminary data.</text>
</comment>
<protein>
    <recommendedName>
        <fullName evidence="8">Ancillary SecYEG translocon subunit</fullName>
    </recommendedName>
</protein>
<dbReference type="RefSeq" id="WP_130552453.1">
    <property type="nucleotide sequence ID" value="NZ_SHMC01000007.1"/>
</dbReference>
<dbReference type="InterPro" id="IPR018704">
    <property type="entry name" value="SecYEG/CpoB_TPR"/>
</dbReference>
<dbReference type="SUPFAM" id="SSF48452">
    <property type="entry name" value="TPR-like"/>
    <property type="match status" value="1"/>
</dbReference>
<evidence type="ECO:0000256" key="4">
    <source>
        <dbReference type="ARBA" id="ARBA00022989"/>
    </source>
</evidence>
<comment type="subcellular location">
    <subcellularLocation>
        <location evidence="1">Cell membrane</location>
        <topology evidence="1">Single-pass type II membrane protein</topology>
    </subcellularLocation>
</comment>
<evidence type="ECO:0000256" key="9">
    <source>
        <dbReference type="SAM" id="Phobius"/>
    </source>
</evidence>
<keyword evidence="3 9" id="KW-0812">Transmembrane</keyword>
<dbReference type="OrthoDB" id="9789675at2"/>
<comment type="similarity">
    <text evidence="7">Belongs to the YfgM family.</text>
</comment>
<name>A0A4Q8L6I0_9GAMM</name>
<evidence type="ECO:0000313" key="12">
    <source>
        <dbReference type="Proteomes" id="UP000292627"/>
    </source>
</evidence>
<reference evidence="11 12" key="1">
    <citation type="submission" date="2019-02" db="EMBL/GenBank/DDBJ databases">
        <title>WGS of Pseudoxanthomonas species novum from clinical isolates.</title>
        <authorList>
            <person name="Bernier A.-M."/>
            <person name="Bernard K."/>
            <person name="Vachon A."/>
        </authorList>
    </citation>
    <scope>NUCLEOTIDE SEQUENCE [LARGE SCALE GENOMIC DNA]</scope>
    <source>
        <strain evidence="11 12">NML171200</strain>
    </source>
</reference>
<dbReference type="GO" id="GO:0005886">
    <property type="term" value="C:plasma membrane"/>
    <property type="evidence" value="ECO:0007669"/>
    <property type="project" value="UniProtKB-SubCell"/>
</dbReference>
<keyword evidence="5 9" id="KW-0472">Membrane</keyword>
<accession>A0A4Q8L6I0</accession>
<dbReference type="Gene3D" id="1.25.40.10">
    <property type="entry name" value="Tetratricopeptide repeat domain"/>
    <property type="match status" value="1"/>
</dbReference>
<evidence type="ECO:0000259" key="10">
    <source>
        <dbReference type="Pfam" id="PF09976"/>
    </source>
</evidence>
<evidence type="ECO:0000256" key="3">
    <source>
        <dbReference type="ARBA" id="ARBA00022692"/>
    </source>
</evidence>
<evidence type="ECO:0000256" key="7">
    <source>
        <dbReference type="ARBA" id="ARBA00024197"/>
    </source>
</evidence>
<evidence type="ECO:0000256" key="5">
    <source>
        <dbReference type="ARBA" id="ARBA00023136"/>
    </source>
</evidence>
<organism evidence="11 12">
    <name type="scientific">Pseudoxanthomonas winnipegensis</name>
    <dbReference type="NCBI Taxonomy" id="2480810"/>
    <lineage>
        <taxon>Bacteria</taxon>
        <taxon>Pseudomonadati</taxon>
        <taxon>Pseudomonadota</taxon>
        <taxon>Gammaproteobacteria</taxon>
        <taxon>Lysobacterales</taxon>
        <taxon>Lysobacteraceae</taxon>
        <taxon>Pseudoxanthomonas</taxon>
    </lineage>
</organism>